<dbReference type="SUPFAM" id="SSF50685">
    <property type="entry name" value="Barwin-like endoglucanases"/>
    <property type="match status" value="1"/>
</dbReference>
<dbReference type="OrthoDB" id="9783686at2"/>
<dbReference type="GO" id="GO:0009254">
    <property type="term" value="P:peptidoglycan turnover"/>
    <property type="evidence" value="ECO:0007669"/>
    <property type="project" value="InterPro"/>
</dbReference>
<evidence type="ECO:0000256" key="2">
    <source>
        <dbReference type="ARBA" id="ARBA00012587"/>
    </source>
</evidence>
<keyword evidence="4" id="KW-0961">Cell wall biogenesis/degradation</keyword>
<dbReference type="Pfam" id="PF03562">
    <property type="entry name" value="MltA"/>
    <property type="match status" value="1"/>
</dbReference>
<dbReference type="CDD" id="cd14668">
    <property type="entry name" value="mlta_B"/>
    <property type="match status" value="1"/>
</dbReference>
<dbReference type="GO" id="GO:0008933">
    <property type="term" value="F:peptidoglycan lytic transglycosylase activity"/>
    <property type="evidence" value="ECO:0007669"/>
    <property type="project" value="TreeGrafter"/>
</dbReference>
<dbReference type="PANTHER" id="PTHR30124:SF0">
    <property type="entry name" value="MEMBRANE-BOUND LYTIC MUREIN TRANSGLYCOSYLASE A"/>
    <property type="match status" value="1"/>
</dbReference>
<dbReference type="eggNOG" id="COG2821">
    <property type="taxonomic scope" value="Bacteria"/>
</dbReference>
<dbReference type="SMART" id="SM00925">
    <property type="entry name" value="MltA"/>
    <property type="match status" value="1"/>
</dbReference>
<proteinExistence type="predicted"/>
<dbReference type="KEGG" id="pbr:PB2503_04542"/>
<dbReference type="InterPro" id="IPR026044">
    <property type="entry name" value="MltA"/>
</dbReference>
<dbReference type="GO" id="GO:0009253">
    <property type="term" value="P:peptidoglycan catabolic process"/>
    <property type="evidence" value="ECO:0007669"/>
    <property type="project" value="TreeGrafter"/>
</dbReference>
<evidence type="ECO:0000256" key="3">
    <source>
        <dbReference type="ARBA" id="ARBA00023239"/>
    </source>
</evidence>
<dbReference type="Proteomes" id="UP000001302">
    <property type="component" value="Chromosome"/>
</dbReference>
<dbReference type="InterPro" id="IPR010611">
    <property type="entry name" value="3D_dom"/>
</dbReference>
<dbReference type="STRING" id="314260.PB2503_04542"/>
<sequence>MSMRSAFIVAILLTGLALFNLRPHSPPVGAEGSDAVALQSRTQLPFSRLAGWQDTDPLPALAALNRSCAVKRPPEGLLADPLPPAALTTYRALCQWAQNQTTAPWRPAPLRFTLEFLLAPTLVQVPGEEGRLTGYFEPVYPARLAAAPPFTAPALGLPSDLKVLDLGAFAPDLAGRSIRGRVERGTFVPYPDRAEIETTLPPDATIHAYMHPTDLFFMQIQGSGRIQFPSGESLRLGYAGQNGRPYYAIGRQLIERGEIPRERMSMQAIRTWLNAAPADAAIALRQLNRSYIFFRPLTDLDDGAGPIGAQGVQLTAAHSIAVDDEIYGYGLPFWLEAETADAPLHRLAVAQDTGGAIRGAQRADLYTGSGDAAAEEAGPLNAPLRLIALLPVPLPAPLPSVPALASEIPSEEAGHAQIP</sequence>
<evidence type="ECO:0000259" key="6">
    <source>
        <dbReference type="SMART" id="SM00925"/>
    </source>
</evidence>
<gene>
    <name evidence="7" type="ordered locus">PB2503_04542</name>
</gene>
<keyword evidence="8" id="KW-1185">Reference proteome</keyword>
<dbReference type="Pfam" id="PF06725">
    <property type="entry name" value="3D"/>
    <property type="match status" value="1"/>
</dbReference>
<dbReference type="EC" id="4.2.2.n1" evidence="2"/>
<dbReference type="RefSeq" id="WP_013299957.1">
    <property type="nucleotide sequence ID" value="NC_014414.1"/>
</dbReference>
<dbReference type="HOGENOM" id="CLU_037751_0_0_5"/>
<dbReference type="InterPro" id="IPR005300">
    <property type="entry name" value="MltA_B"/>
</dbReference>
<evidence type="ECO:0000313" key="7">
    <source>
        <dbReference type="EMBL" id="ADM08983.1"/>
    </source>
</evidence>
<dbReference type="GO" id="GO:0071555">
    <property type="term" value="P:cell wall organization"/>
    <property type="evidence" value="ECO:0007669"/>
    <property type="project" value="UniProtKB-KW"/>
</dbReference>
<accession>E0TF65</accession>
<dbReference type="CDD" id="cd14485">
    <property type="entry name" value="mltA_like_LT_A"/>
    <property type="match status" value="1"/>
</dbReference>
<dbReference type="CAZy" id="GH102">
    <property type="family name" value="Glycoside Hydrolase Family 102"/>
</dbReference>
<organism evidence="7 8">
    <name type="scientific">Parvularcula bermudensis (strain ATCC BAA-594 / HTCC2503 / KCTC 12087)</name>
    <dbReference type="NCBI Taxonomy" id="314260"/>
    <lineage>
        <taxon>Bacteria</taxon>
        <taxon>Pseudomonadati</taxon>
        <taxon>Pseudomonadota</taxon>
        <taxon>Alphaproteobacteria</taxon>
        <taxon>Parvularculales</taxon>
        <taxon>Parvularculaceae</taxon>
        <taxon>Parvularcula</taxon>
    </lineage>
</organism>
<reference evidence="8" key="1">
    <citation type="submission" date="2010-08" db="EMBL/GenBank/DDBJ databases">
        <title>Genome sequence of Parvularcula bermudensis HTCC2503.</title>
        <authorList>
            <person name="Kang D.-M."/>
            <person name="Oh H.-M."/>
            <person name="Cho J.-C."/>
        </authorList>
    </citation>
    <scope>NUCLEOTIDE SEQUENCE [LARGE SCALE GENOMIC DNA]</scope>
    <source>
        <strain evidence="8">ATCC BAA-594 / HTCC2503 / KCTC 12087</strain>
    </source>
</reference>
<evidence type="ECO:0000256" key="1">
    <source>
        <dbReference type="ARBA" id="ARBA00001420"/>
    </source>
</evidence>
<dbReference type="PANTHER" id="PTHR30124">
    <property type="entry name" value="MEMBRANE-BOUND LYTIC MUREIN TRANSGLYCOSYLASE A"/>
    <property type="match status" value="1"/>
</dbReference>
<evidence type="ECO:0000256" key="4">
    <source>
        <dbReference type="ARBA" id="ARBA00023316"/>
    </source>
</evidence>
<dbReference type="Gene3D" id="2.40.240.50">
    <property type="entry name" value="Barwin-like endoglucanases"/>
    <property type="match status" value="1"/>
</dbReference>
<keyword evidence="3" id="KW-0456">Lyase</keyword>
<evidence type="ECO:0000313" key="8">
    <source>
        <dbReference type="Proteomes" id="UP000001302"/>
    </source>
</evidence>
<dbReference type="PIRSF" id="PIRSF019422">
    <property type="entry name" value="MltA"/>
    <property type="match status" value="1"/>
</dbReference>
<dbReference type="EMBL" id="CP002156">
    <property type="protein sequence ID" value="ADM08983.1"/>
    <property type="molecule type" value="Genomic_DNA"/>
</dbReference>
<dbReference type="AlphaFoldDB" id="E0TF65"/>
<reference evidence="7 8" key="2">
    <citation type="journal article" date="2011" name="J. Bacteriol.">
        <title>Complete genome sequence of strain HTCC2503T of Parvularcula bermudensis, the type species of the order "Parvularculales" in the class Alphaproteobacteria.</title>
        <authorList>
            <person name="Oh H.M."/>
            <person name="Kang I."/>
            <person name="Vergin K.L."/>
            <person name="Kang D."/>
            <person name="Rhee K.H."/>
            <person name="Giovannoni S.J."/>
            <person name="Cho J.C."/>
        </authorList>
    </citation>
    <scope>NUCLEOTIDE SEQUENCE [LARGE SCALE GENOMIC DNA]</scope>
    <source>
        <strain evidence="8">ATCC BAA-594 / HTCC2503 / KCTC 12087</strain>
    </source>
</reference>
<dbReference type="GO" id="GO:0019867">
    <property type="term" value="C:outer membrane"/>
    <property type="evidence" value="ECO:0007669"/>
    <property type="project" value="InterPro"/>
</dbReference>
<dbReference type="Gene3D" id="2.40.40.10">
    <property type="entry name" value="RlpA-like domain"/>
    <property type="match status" value="1"/>
</dbReference>
<feature type="domain" description="Lytic transglycosylase MltA" evidence="6">
    <location>
        <begin position="139"/>
        <end position="295"/>
    </location>
</feature>
<protein>
    <recommendedName>
        <fullName evidence="2">peptidoglycan lytic exotransglycosylase</fullName>
        <ecNumber evidence="2">4.2.2.n1</ecNumber>
    </recommendedName>
    <alternativeName>
        <fullName evidence="5">Murein hydrolase A</fullName>
    </alternativeName>
</protein>
<comment type="catalytic activity">
    <reaction evidence="1">
        <text>Exolytic cleavage of the (1-&gt;4)-beta-glycosidic linkage between N-acetylmuramic acid (MurNAc) and N-acetylglucosamine (GlcNAc) residues in peptidoglycan, from either the reducing or the non-reducing ends of the peptidoglycan chains, with concomitant formation of a 1,6-anhydrobond in the MurNAc residue.</text>
        <dbReference type="EC" id="4.2.2.n1"/>
    </reaction>
</comment>
<name>E0TF65_PARBH</name>
<dbReference type="GO" id="GO:0004553">
    <property type="term" value="F:hydrolase activity, hydrolyzing O-glycosyl compounds"/>
    <property type="evidence" value="ECO:0007669"/>
    <property type="project" value="InterPro"/>
</dbReference>
<dbReference type="InterPro" id="IPR036908">
    <property type="entry name" value="RlpA-like_sf"/>
</dbReference>
<evidence type="ECO:0000256" key="5">
    <source>
        <dbReference type="ARBA" id="ARBA00030918"/>
    </source>
</evidence>